<evidence type="ECO:0000256" key="4">
    <source>
        <dbReference type="ARBA" id="ARBA00022837"/>
    </source>
</evidence>
<dbReference type="OrthoDB" id="26525at2759"/>
<dbReference type="Pfam" id="PF01023">
    <property type="entry name" value="S_100"/>
    <property type="match status" value="1"/>
</dbReference>
<dbReference type="PROSITE" id="PS00303">
    <property type="entry name" value="S100_CABP"/>
    <property type="match status" value="1"/>
</dbReference>
<keyword evidence="2 5" id="KW-0479">Metal-binding</keyword>
<reference evidence="7" key="3">
    <citation type="submission" date="2025-09" db="UniProtKB">
        <authorList>
            <consortium name="Ensembl"/>
        </authorList>
    </citation>
    <scope>IDENTIFICATION</scope>
</reference>
<evidence type="ECO:0000256" key="1">
    <source>
        <dbReference type="ARBA" id="ARBA00007323"/>
    </source>
</evidence>
<dbReference type="Proteomes" id="UP000005226">
    <property type="component" value="Chromosome 7"/>
</dbReference>
<comment type="similarity">
    <text evidence="1 5">Belongs to the S-100 family.</text>
</comment>
<dbReference type="FunFam" id="1.10.238.10:FF:000044">
    <property type="entry name" value="Protein S100"/>
    <property type="match status" value="1"/>
</dbReference>
<dbReference type="Gene3D" id="1.10.238.10">
    <property type="entry name" value="EF-hand"/>
    <property type="match status" value="1"/>
</dbReference>
<evidence type="ECO:0000256" key="5">
    <source>
        <dbReference type="RuleBase" id="RU361184"/>
    </source>
</evidence>
<sequence>MATKLQSAMENLILVFHTYSGKEGDKYKLSTLEMKNLLRGELAELLTASRDPMVVDNIMRDLDDNKDGEVDFQEFVVMVAALTVACNEFFMDYNESCNKGN</sequence>
<evidence type="ECO:0000256" key="2">
    <source>
        <dbReference type="ARBA" id="ARBA00022723"/>
    </source>
</evidence>
<dbReference type="FunCoup" id="A0A674MDY7">
    <property type="interactions" value="217"/>
</dbReference>
<dbReference type="Pfam" id="PF00036">
    <property type="entry name" value="EF-hand_1"/>
    <property type="match status" value="1"/>
</dbReference>
<dbReference type="PANTHER" id="PTHR11639:SF131">
    <property type="entry name" value="PROTEIN S100"/>
    <property type="match status" value="1"/>
</dbReference>
<feature type="domain" description="EF-hand" evidence="6">
    <location>
        <begin position="50"/>
        <end position="85"/>
    </location>
</feature>
<dbReference type="SUPFAM" id="SSF47473">
    <property type="entry name" value="EF-hand"/>
    <property type="match status" value="1"/>
</dbReference>
<dbReference type="CTD" id="6271"/>
<dbReference type="PROSITE" id="PS50222">
    <property type="entry name" value="EF_HAND_2"/>
    <property type="match status" value="1"/>
</dbReference>
<dbReference type="GO" id="GO:0048306">
    <property type="term" value="F:calcium-dependent protein binding"/>
    <property type="evidence" value="ECO:0007669"/>
    <property type="project" value="TreeGrafter"/>
</dbReference>
<dbReference type="InterPro" id="IPR001751">
    <property type="entry name" value="S100/CaBP7/8-like_CS"/>
</dbReference>
<dbReference type="InParanoid" id="A0A674MDY7"/>
<dbReference type="InterPro" id="IPR011992">
    <property type="entry name" value="EF-hand-dom_pair"/>
</dbReference>
<dbReference type="SMART" id="SM00054">
    <property type="entry name" value="EFh"/>
    <property type="match status" value="1"/>
</dbReference>
<dbReference type="KEGG" id="tru:101068299"/>
<dbReference type="OMA" id="ACNSFFW"/>
<dbReference type="Ensembl" id="ENSTRUT00000085065.1">
    <property type="protein sequence ID" value="ENSTRUP00000059418.1"/>
    <property type="gene ID" value="ENSTRUG00000032438.1"/>
</dbReference>
<evidence type="ECO:0000259" key="6">
    <source>
        <dbReference type="PROSITE" id="PS50222"/>
    </source>
</evidence>
<evidence type="ECO:0000313" key="7">
    <source>
        <dbReference type="Ensembl" id="ENSTRUP00000059418.1"/>
    </source>
</evidence>
<dbReference type="RefSeq" id="XP_003965864.1">
    <property type="nucleotide sequence ID" value="XM_003965815.3"/>
</dbReference>
<organism evidence="7 8">
    <name type="scientific">Takifugu rubripes</name>
    <name type="common">Japanese pufferfish</name>
    <name type="synonym">Fugu rubripes</name>
    <dbReference type="NCBI Taxonomy" id="31033"/>
    <lineage>
        <taxon>Eukaryota</taxon>
        <taxon>Metazoa</taxon>
        <taxon>Chordata</taxon>
        <taxon>Craniata</taxon>
        <taxon>Vertebrata</taxon>
        <taxon>Euteleostomi</taxon>
        <taxon>Actinopterygii</taxon>
        <taxon>Neopterygii</taxon>
        <taxon>Teleostei</taxon>
        <taxon>Neoteleostei</taxon>
        <taxon>Acanthomorphata</taxon>
        <taxon>Eupercaria</taxon>
        <taxon>Tetraodontiformes</taxon>
        <taxon>Tetradontoidea</taxon>
        <taxon>Tetraodontidae</taxon>
        <taxon>Takifugu</taxon>
    </lineage>
</organism>
<name>A0A674MDY7_TAKRU</name>
<reference evidence="7 8" key="1">
    <citation type="journal article" date="2011" name="Genome Biol. Evol.">
        <title>Integration of the genetic map and genome assembly of fugu facilitates insights into distinct features of genome evolution in teleosts and mammals.</title>
        <authorList>
            <person name="Kai W."/>
            <person name="Kikuchi K."/>
            <person name="Tohari S."/>
            <person name="Chew A.K."/>
            <person name="Tay A."/>
            <person name="Fujiwara A."/>
            <person name="Hosoya S."/>
            <person name="Suetake H."/>
            <person name="Naruse K."/>
            <person name="Brenner S."/>
            <person name="Suzuki Y."/>
            <person name="Venkatesh B."/>
        </authorList>
    </citation>
    <scope>NUCLEOTIDE SEQUENCE [LARGE SCALE GENOMIC DNA]</scope>
</reference>
<keyword evidence="8" id="KW-1185">Reference proteome</keyword>
<dbReference type="InterPro" id="IPR018247">
    <property type="entry name" value="EF_Hand_1_Ca_BS"/>
</dbReference>
<dbReference type="SMART" id="SM01394">
    <property type="entry name" value="S_100"/>
    <property type="match status" value="1"/>
</dbReference>
<protein>
    <recommendedName>
        <fullName evidence="5">Protein S100</fullName>
    </recommendedName>
    <alternativeName>
        <fullName evidence="5">S100 calcium-binding protein</fullName>
    </alternativeName>
</protein>
<dbReference type="AlphaFoldDB" id="A0A674MDY7"/>
<reference evidence="7" key="2">
    <citation type="submission" date="2025-08" db="UniProtKB">
        <authorList>
            <consortium name="Ensembl"/>
        </authorList>
    </citation>
    <scope>IDENTIFICATION</scope>
</reference>
<proteinExistence type="inferred from homology"/>
<dbReference type="InterPro" id="IPR013787">
    <property type="entry name" value="S100_Ca-bd_sub"/>
</dbReference>
<keyword evidence="3" id="KW-0677">Repeat</keyword>
<dbReference type="GeneID" id="101068299"/>
<evidence type="ECO:0000256" key="3">
    <source>
        <dbReference type="ARBA" id="ARBA00022737"/>
    </source>
</evidence>
<evidence type="ECO:0000313" key="8">
    <source>
        <dbReference type="Proteomes" id="UP000005226"/>
    </source>
</evidence>
<gene>
    <name evidence="7" type="primary">s100a1</name>
</gene>
<dbReference type="GeneTree" id="ENSGT00940000160475"/>
<dbReference type="GO" id="GO:0005737">
    <property type="term" value="C:cytoplasm"/>
    <property type="evidence" value="ECO:0007669"/>
    <property type="project" value="TreeGrafter"/>
</dbReference>
<dbReference type="PANTHER" id="PTHR11639">
    <property type="entry name" value="S100 CALCIUM-BINDING PROTEIN"/>
    <property type="match status" value="1"/>
</dbReference>
<accession>A0A674MDY7</accession>
<dbReference type="InterPro" id="IPR002048">
    <property type="entry name" value="EF_hand_dom"/>
</dbReference>
<dbReference type="PROSITE" id="PS00018">
    <property type="entry name" value="EF_HAND_1"/>
    <property type="match status" value="1"/>
</dbReference>
<keyword evidence="4 5" id="KW-0106">Calcium</keyword>
<dbReference type="GO" id="GO:0005509">
    <property type="term" value="F:calcium ion binding"/>
    <property type="evidence" value="ECO:0007669"/>
    <property type="project" value="InterPro"/>
</dbReference>